<organism evidence="2 3">
    <name type="scientific">Muiribacterium halophilum</name>
    <dbReference type="NCBI Taxonomy" id="2053465"/>
    <lineage>
        <taxon>Bacteria</taxon>
        <taxon>Candidatus Muiribacteriota</taxon>
        <taxon>Candidatus Muiribacteriia</taxon>
        <taxon>Candidatus Muiribacteriales</taxon>
        <taxon>Candidatus Muiribacteriaceae</taxon>
        <taxon>Candidatus Muiribacterium</taxon>
    </lineage>
</organism>
<proteinExistence type="predicted"/>
<evidence type="ECO:0000256" key="1">
    <source>
        <dbReference type="SAM" id="Phobius"/>
    </source>
</evidence>
<reference evidence="2 3" key="1">
    <citation type="submission" date="2017-11" db="EMBL/GenBank/DDBJ databases">
        <title>Genome-resolved metagenomics identifies genetic mobility, metabolic interactions, and unexpected diversity in perchlorate-reducing communities.</title>
        <authorList>
            <person name="Barnum T.P."/>
            <person name="Figueroa I.A."/>
            <person name="Carlstrom C.I."/>
            <person name="Lucas L.N."/>
            <person name="Engelbrektson A.L."/>
            <person name="Coates J.D."/>
        </authorList>
    </citation>
    <scope>NUCLEOTIDE SEQUENCE [LARGE SCALE GENOMIC DNA]</scope>
    <source>
        <strain evidence="2">BM706</strain>
    </source>
</reference>
<dbReference type="Proteomes" id="UP000234857">
    <property type="component" value="Unassembled WGS sequence"/>
</dbReference>
<feature type="transmembrane region" description="Helical" evidence="1">
    <location>
        <begin position="21"/>
        <end position="38"/>
    </location>
</feature>
<dbReference type="Pfam" id="PF05137">
    <property type="entry name" value="PilN"/>
    <property type="match status" value="1"/>
</dbReference>
<evidence type="ECO:0000313" key="2">
    <source>
        <dbReference type="EMBL" id="PLX17114.1"/>
    </source>
</evidence>
<name>A0A2N5ZEP4_MUIH1</name>
<accession>A0A2N5ZEP4</accession>
<protein>
    <submittedName>
        <fullName evidence="2">Uncharacterized protein</fullName>
    </submittedName>
</protein>
<keyword evidence="1" id="KW-1133">Transmembrane helix</keyword>
<gene>
    <name evidence="2" type="ORF">C0601_08295</name>
</gene>
<keyword evidence="1" id="KW-0472">Membrane</keyword>
<evidence type="ECO:0000313" key="3">
    <source>
        <dbReference type="Proteomes" id="UP000234857"/>
    </source>
</evidence>
<comment type="caution">
    <text evidence="2">The sequence shown here is derived from an EMBL/GenBank/DDBJ whole genome shotgun (WGS) entry which is preliminary data.</text>
</comment>
<keyword evidence="1" id="KW-0812">Transmembrane</keyword>
<dbReference type="EMBL" id="PKTG01000095">
    <property type="protein sequence ID" value="PLX17114.1"/>
    <property type="molecule type" value="Genomic_DNA"/>
</dbReference>
<dbReference type="AlphaFoldDB" id="A0A2N5ZEP4"/>
<dbReference type="InterPro" id="IPR007813">
    <property type="entry name" value="PilN"/>
</dbReference>
<sequence length="184" mass="21417">MRLKLDLLPQERKSIARDFKAWIILGVFVLLTFLWYLPVKSYMISKGEELKKTASELALKQKVESNELTSMNDIISSPIDLGKSIVFLVDFLEEASYSWYEFFDSIESARTKELWIDDISKKDINDFVITGKATDNYNVSEFYHKLLSDERFSKVYLLKSELLTDTDVARFQFSINVILKEANI</sequence>